<feature type="domain" description="DUF6089" evidence="1">
    <location>
        <begin position="17"/>
        <end position="232"/>
    </location>
</feature>
<proteinExistence type="predicted"/>
<dbReference type="InterPro" id="IPR011250">
    <property type="entry name" value="OMP/PagP_B-barrel"/>
</dbReference>
<dbReference type="RefSeq" id="WP_188463651.1">
    <property type="nucleotide sequence ID" value="NZ_BAABHU010000007.1"/>
</dbReference>
<comment type="caution">
    <text evidence="2">The sequence shown here is derived from an EMBL/GenBank/DDBJ whole genome shotgun (WGS) entry which is preliminary data.</text>
</comment>
<dbReference type="EMBL" id="BMEC01000007">
    <property type="protein sequence ID" value="GGC37736.1"/>
    <property type="molecule type" value="Genomic_DNA"/>
</dbReference>
<organism evidence="2 3">
    <name type="scientific">Marivirga lumbricoides</name>
    <dbReference type="NCBI Taxonomy" id="1046115"/>
    <lineage>
        <taxon>Bacteria</taxon>
        <taxon>Pseudomonadati</taxon>
        <taxon>Bacteroidota</taxon>
        <taxon>Cytophagia</taxon>
        <taxon>Cytophagales</taxon>
        <taxon>Marivirgaceae</taxon>
        <taxon>Marivirga</taxon>
    </lineage>
</organism>
<protein>
    <recommendedName>
        <fullName evidence="1">DUF6089 domain-containing protein</fullName>
    </recommendedName>
</protein>
<evidence type="ECO:0000313" key="2">
    <source>
        <dbReference type="EMBL" id="GGC37736.1"/>
    </source>
</evidence>
<dbReference type="Pfam" id="PF19573">
    <property type="entry name" value="DUF6089"/>
    <property type="match status" value="1"/>
</dbReference>
<evidence type="ECO:0000259" key="1">
    <source>
        <dbReference type="Pfam" id="PF19573"/>
    </source>
</evidence>
<evidence type="ECO:0000313" key="3">
    <source>
        <dbReference type="Proteomes" id="UP000636010"/>
    </source>
</evidence>
<dbReference type="Proteomes" id="UP000636010">
    <property type="component" value="Unassembled WGS sequence"/>
</dbReference>
<name>A0ABQ1MBI7_9BACT</name>
<dbReference type="InterPro" id="IPR045743">
    <property type="entry name" value="DUF6089"/>
</dbReference>
<keyword evidence="3" id="KW-1185">Reference proteome</keyword>
<sequence>MIRQTFTEGKLCCFPFLVFILCILSFNSFSQSKEIGGGIASFNYTGDLIRQYDITNQSLGAQIYYVKNYQRGWSGKLALAAGNIKGSDKNPIDPLAEARSASFKEFLTEISAQVNYDFLDFRSDKALVKFSPYVSVGAGFMLINRADKNAEYSDIQLMIPFGGGVKYRINPFWTINFEFSARKLFYDYIDNISEEQVTDKRNSEFQFGNWEDNDWYYFTGLSISYTFWNVHCPVPLAK</sequence>
<dbReference type="SUPFAM" id="SSF56925">
    <property type="entry name" value="OMPA-like"/>
    <property type="match status" value="1"/>
</dbReference>
<gene>
    <name evidence="2" type="ORF">GCM10011506_23880</name>
</gene>
<dbReference type="Gene3D" id="2.40.160.20">
    <property type="match status" value="1"/>
</dbReference>
<accession>A0ABQ1MBI7</accession>
<reference evidence="3" key="1">
    <citation type="journal article" date="2019" name="Int. J. Syst. Evol. Microbiol.">
        <title>The Global Catalogue of Microorganisms (GCM) 10K type strain sequencing project: providing services to taxonomists for standard genome sequencing and annotation.</title>
        <authorList>
            <consortium name="The Broad Institute Genomics Platform"/>
            <consortium name="The Broad Institute Genome Sequencing Center for Infectious Disease"/>
            <person name="Wu L."/>
            <person name="Ma J."/>
        </authorList>
    </citation>
    <scope>NUCLEOTIDE SEQUENCE [LARGE SCALE GENOMIC DNA]</scope>
    <source>
        <strain evidence="3">CGMCC 1.10832</strain>
    </source>
</reference>